<organism evidence="3 4">
    <name type="scientific">Desulfoluna butyratoxydans</name>
    <dbReference type="NCBI Taxonomy" id="231438"/>
    <lineage>
        <taxon>Bacteria</taxon>
        <taxon>Pseudomonadati</taxon>
        <taxon>Thermodesulfobacteriota</taxon>
        <taxon>Desulfobacteria</taxon>
        <taxon>Desulfobacterales</taxon>
        <taxon>Desulfolunaceae</taxon>
        <taxon>Desulfoluna</taxon>
    </lineage>
</organism>
<sequence>MKILIVQTSFLGDTILSTPVIEGIKSLHPDAELWMMTTPLSSHLVAHDPLLSGVIPYDKRGSAKGLKGLRAMAAQVRAMGFHRVYSLHRSIRTSVMLALAGIPERIGFSNAKGRFLYHRTFRRDPSVHDVLRNLAILEGETDITTLKADMRLFPPPDGDISENLKQAMPPGPFALMVPGSAWETKMWYSEGYRSVAKALINKGLFVVVAGGPAEAEACSQASRGIPAINLAGKTGIGEMIWVASRANVIICNDSMALHMASALKVPNVAIFCSTTPAFGFGPWKNNAIVVEKELPCRPCGRHGKRECPNGTEACMREITPQQVLSAVETLLAEEHS</sequence>
<dbReference type="Gene3D" id="3.40.50.2000">
    <property type="entry name" value="Glycogen Phosphorylase B"/>
    <property type="match status" value="2"/>
</dbReference>
<dbReference type="GO" id="GO:0009244">
    <property type="term" value="P:lipopolysaccharide core region biosynthetic process"/>
    <property type="evidence" value="ECO:0007669"/>
    <property type="project" value="TreeGrafter"/>
</dbReference>
<dbReference type="CDD" id="cd03789">
    <property type="entry name" value="GT9_LPS_heptosyltransferase"/>
    <property type="match status" value="1"/>
</dbReference>
<dbReference type="RefSeq" id="WP_180136836.1">
    <property type="nucleotide sequence ID" value="NZ_CAADHO010000001.1"/>
</dbReference>
<gene>
    <name evidence="3" type="ORF">MSL71_2210</name>
</gene>
<dbReference type="Pfam" id="PF01075">
    <property type="entry name" value="Glyco_transf_9"/>
    <property type="match status" value="1"/>
</dbReference>
<dbReference type="GO" id="GO:0005829">
    <property type="term" value="C:cytosol"/>
    <property type="evidence" value="ECO:0007669"/>
    <property type="project" value="TreeGrafter"/>
</dbReference>
<dbReference type="InterPro" id="IPR051199">
    <property type="entry name" value="LPS_LOS_Heptosyltrfase"/>
</dbReference>
<dbReference type="EMBL" id="CAADHO010000001">
    <property type="protein sequence ID" value="VFQ42600.1"/>
    <property type="molecule type" value="Genomic_DNA"/>
</dbReference>
<evidence type="ECO:0000256" key="2">
    <source>
        <dbReference type="ARBA" id="ARBA00022679"/>
    </source>
</evidence>
<evidence type="ECO:0000313" key="4">
    <source>
        <dbReference type="Proteomes" id="UP000507962"/>
    </source>
</evidence>
<keyword evidence="4" id="KW-1185">Reference proteome</keyword>
<dbReference type="InterPro" id="IPR002201">
    <property type="entry name" value="Glyco_trans_9"/>
</dbReference>
<keyword evidence="2 3" id="KW-0808">Transferase</keyword>
<evidence type="ECO:0000313" key="3">
    <source>
        <dbReference type="EMBL" id="VFQ42600.1"/>
    </source>
</evidence>
<dbReference type="PANTHER" id="PTHR30160:SF1">
    <property type="entry name" value="LIPOPOLYSACCHARIDE 1,2-N-ACETYLGLUCOSAMINETRANSFERASE-RELATED"/>
    <property type="match status" value="1"/>
</dbReference>
<dbReference type="AlphaFoldDB" id="A0A4U8YH96"/>
<dbReference type="PANTHER" id="PTHR30160">
    <property type="entry name" value="TETRAACYLDISACCHARIDE 4'-KINASE-RELATED"/>
    <property type="match status" value="1"/>
</dbReference>
<proteinExistence type="predicted"/>
<evidence type="ECO:0000256" key="1">
    <source>
        <dbReference type="ARBA" id="ARBA00022676"/>
    </source>
</evidence>
<dbReference type="Proteomes" id="UP000507962">
    <property type="component" value="Unassembled WGS sequence"/>
</dbReference>
<keyword evidence="1" id="KW-0328">Glycosyltransferase</keyword>
<dbReference type="SUPFAM" id="SSF53756">
    <property type="entry name" value="UDP-Glycosyltransferase/glycogen phosphorylase"/>
    <property type="match status" value="1"/>
</dbReference>
<accession>A0A4U8YH96</accession>
<protein>
    <submittedName>
        <fullName evidence="3">Glycosyl transferase family 9</fullName>
    </submittedName>
</protein>
<reference evidence="3 4" key="1">
    <citation type="submission" date="2019-03" db="EMBL/GenBank/DDBJ databases">
        <authorList>
            <person name="Nijsse B."/>
        </authorList>
    </citation>
    <scope>NUCLEOTIDE SEQUENCE [LARGE SCALE GENOMIC DNA]</scope>
    <source>
        <strain evidence="3">Desulfoluna butyratoxydans MSL71</strain>
    </source>
</reference>
<dbReference type="GO" id="GO:0008713">
    <property type="term" value="F:ADP-heptose-lipopolysaccharide heptosyltransferase activity"/>
    <property type="evidence" value="ECO:0007669"/>
    <property type="project" value="TreeGrafter"/>
</dbReference>
<name>A0A4U8YH96_9BACT</name>